<dbReference type="Proteomes" id="UP000003438">
    <property type="component" value="Unassembled WGS sequence"/>
</dbReference>
<protein>
    <submittedName>
        <fullName evidence="1">Uncharacterized protein</fullName>
    </submittedName>
</protein>
<dbReference type="AlphaFoldDB" id="D1PR28"/>
<reference evidence="1" key="1">
    <citation type="submission" date="2009-12" db="EMBL/GenBank/DDBJ databases">
        <authorList>
            <person name="Weinstock G."/>
            <person name="Sodergren E."/>
            <person name="Clifton S."/>
            <person name="Fulton L."/>
            <person name="Fulton B."/>
            <person name="Courtney L."/>
            <person name="Fronick C."/>
            <person name="Harrison M."/>
            <person name="Strong C."/>
            <person name="Farmer C."/>
            <person name="Delahaunty K."/>
            <person name="Markovic C."/>
            <person name="Hall O."/>
            <person name="Minx P."/>
            <person name="Tomlinson C."/>
            <person name="Mitreva M."/>
            <person name="Nelson J."/>
            <person name="Hou S."/>
            <person name="Wollam A."/>
            <person name="Pepin K.H."/>
            <person name="Johnson M."/>
            <person name="Bhonagiri V."/>
            <person name="Nash W.E."/>
            <person name="Warren W."/>
            <person name="Chinwalla A."/>
            <person name="Mardis E.R."/>
            <person name="Wilson R.K."/>
        </authorList>
    </citation>
    <scope>NUCLEOTIDE SEQUENCE [LARGE SCALE GENOMIC DNA]</scope>
    <source>
        <strain evidence="1">DSM 15176</strain>
    </source>
</reference>
<sequence>MNRNGKQEKLCPAATLLLFVRNGILAAIFTYCRKHSGALPFREW</sequence>
<gene>
    <name evidence="1" type="ORF">SUBVAR_06855</name>
</gene>
<name>D1PR28_9FIRM</name>
<keyword evidence="2" id="KW-1185">Reference proteome</keyword>
<dbReference type="EMBL" id="ACBY02000054">
    <property type="protein sequence ID" value="EFB74875.1"/>
    <property type="molecule type" value="Genomic_DNA"/>
</dbReference>
<evidence type="ECO:0000313" key="2">
    <source>
        <dbReference type="Proteomes" id="UP000003438"/>
    </source>
</evidence>
<evidence type="ECO:0000313" key="1">
    <source>
        <dbReference type="EMBL" id="EFB74875.1"/>
    </source>
</evidence>
<comment type="caution">
    <text evidence="1">The sequence shown here is derived from an EMBL/GenBank/DDBJ whole genome shotgun (WGS) entry which is preliminary data.</text>
</comment>
<dbReference type="HOGENOM" id="CLU_3222919_0_0_9"/>
<accession>D1PR28</accession>
<dbReference type="STRING" id="411471.SUBVAR_06855"/>
<proteinExistence type="predicted"/>
<organism evidence="1 2">
    <name type="scientific">Subdoligranulum variabile DSM 15176</name>
    <dbReference type="NCBI Taxonomy" id="411471"/>
    <lineage>
        <taxon>Bacteria</taxon>
        <taxon>Bacillati</taxon>
        <taxon>Bacillota</taxon>
        <taxon>Clostridia</taxon>
        <taxon>Eubacteriales</taxon>
        <taxon>Oscillospiraceae</taxon>
        <taxon>Subdoligranulum</taxon>
    </lineage>
</organism>